<dbReference type="InterPro" id="IPR010666">
    <property type="entry name" value="Znf_GRF"/>
</dbReference>
<evidence type="ECO:0000313" key="7">
    <source>
        <dbReference type="EMBL" id="KAK1616318.1"/>
    </source>
</evidence>
<protein>
    <recommendedName>
        <fullName evidence="6">GRF-type domain-containing protein</fullName>
    </recommendedName>
</protein>
<keyword evidence="2 4" id="KW-0863">Zinc-finger</keyword>
<feature type="region of interest" description="Disordered" evidence="5">
    <location>
        <begin position="1"/>
        <end position="22"/>
    </location>
</feature>
<proteinExistence type="predicted"/>
<sequence>MSVPCSDQESRPAKTKAASLPPGVRAERCWCGRLAKVKKVEDFSDQFGMKFFMCANYEQDPPRSSASSSTRPPSPPPLCRWFHWIDTEQLDWACQEVEEKHRRAWATFFEEERQEKARANAKAERERRPGGGGVGGGGCGAEFRSASQSSSVSSSCGGADGCRVRRRGGGGQSNGKSLSPRKPACLLGSSSIRCELCECMSRATSMGSSTLFGRASFLVPLPDASKSFFFFPMVMWRRAVVRVQAEVSVVWAMVGTMSFDF</sequence>
<evidence type="ECO:0000256" key="4">
    <source>
        <dbReference type="PROSITE-ProRule" id="PRU01343"/>
    </source>
</evidence>
<evidence type="ECO:0000256" key="1">
    <source>
        <dbReference type="ARBA" id="ARBA00022723"/>
    </source>
</evidence>
<evidence type="ECO:0000256" key="3">
    <source>
        <dbReference type="ARBA" id="ARBA00022833"/>
    </source>
</evidence>
<name>A0AAD8RBL1_LOLMU</name>
<dbReference type="EMBL" id="JAUUTY010000006">
    <property type="protein sequence ID" value="KAK1616318.1"/>
    <property type="molecule type" value="Genomic_DNA"/>
</dbReference>
<reference evidence="7" key="1">
    <citation type="submission" date="2023-07" db="EMBL/GenBank/DDBJ databases">
        <title>A chromosome-level genome assembly of Lolium multiflorum.</title>
        <authorList>
            <person name="Chen Y."/>
            <person name="Copetti D."/>
            <person name="Kolliker R."/>
            <person name="Studer B."/>
        </authorList>
    </citation>
    <scope>NUCLEOTIDE SEQUENCE</scope>
    <source>
        <strain evidence="7">02402/16</strain>
        <tissue evidence="7">Leaf</tissue>
    </source>
</reference>
<feature type="region of interest" description="Disordered" evidence="5">
    <location>
        <begin position="116"/>
        <end position="136"/>
    </location>
</feature>
<evidence type="ECO:0000256" key="2">
    <source>
        <dbReference type="ARBA" id="ARBA00022771"/>
    </source>
</evidence>
<accession>A0AAD8RBL1</accession>
<keyword evidence="1" id="KW-0479">Metal-binding</keyword>
<feature type="compositionally biased region" description="Basic and acidic residues" evidence="5">
    <location>
        <begin position="116"/>
        <end position="129"/>
    </location>
</feature>
<dbReference type="Proteomes" id="UP001231189">
    <property type="component" value="Unassembled WGS sequence"/>
</dbReference>
<keyword evidence="3" id="KW-0862">Zinc</keyword>
<feature type="domain" description="GRF-type" evidence="6">
    <location>
        <begin position="29"/>
        <end position="88"/>
    </location>
</feature>
<gene>
    <name evidence="7" type="ORF">QYE76_021835</name>
</gene>
<dbReference type="AlphaFoldDB" id="A0AAD8RBL1"/>
<comment type="caution">
    <text evidence="7">The sequence shown here is derived from an EMBL/GenBank/DDBJ whole genome shotgun (WGS) entry which is preliminary data.</text>
</comment>
<evidence type="ECO:0000313" key="8">
    <source>
        <dbReference type="Proteomes" id="UP001231189"/>
    </source>
</evidence>
<evidence type="ECO:0000259" key="6">
    <source>
        <dbReference type="PROSITE" id="PS51999"/>
    </source>
</evidence>
<dbReference type="PANTHER" id="PTHR48143">
    <property type="entry name" value="ZINC FINGER GRF-TYPE DOMAIN-CONTAINING PROTEIN"/>
    <property type="match status" value="1"/>
</dbReference>
<evidence type="ECO:0000256" key="5">
    <source>
        <dbReference type="SAM" id="MobiDB-lite"/>
    </source>
</evidence>
<dbReference type="GO" id="GO:0008270">
    <property type="term" value="F:zinc ion binding"/>
    <property type="evidence" value="ECO:0007669"/>
    <property type="project" value="UniProtKB-KW"/>
</dbReference>
<dbReference type="PANTHER" id="PTHR48143:SF1">
    <property type="entry name" value="ZINC FINGER GRF-TYPE DOMAIN-CONTAINING PROTEIN"/>
    <property type="match status" value="1"/>
</dbReference>
<keyword evidence="8" id="KW-1185">Reference proteome</keyword>
<organism evidence="7 8">
    <name type="scientific">Lolium multiflorum</name>
    <name type="common">Italian ryegrass</name>
    <name type="synonym">Lolium perenne subsp. multiflorum</name>
    <dbReference type="NCBI Taxonomy" id="4521"/>
    <lineage>
        <taxon>Eukaryota</taxon>
        <taxon>Viridiplantae</taxon>
        <taxon>Streptophyta</taxon>
        <taxon>Embryophyta</taxon>
        <taxon>Tracheophyta</taxon>
        <taxon>Spermatophyta</taxon>
        <taxon>Magnoliopsida</taxon>
        <taxon>Liliopsida</taxon>
        <taxon>Poales</taxon>
        <taxon>Poaceae</taxon>
        <taxon>BOP clade</taxon>
        <taxon>Pooideae</taxon>
        <taxon>Poodae</taxon>
        <taxon>Poeae</taxon>
        <taxon>Poeae Chloroplast Group 2 (Poeae type)</taxon>
        <taxon>Loliodinae</taxon>
        <taxon>Loliinae</taxon>
        <taxon>Lolium</taxon>
    </lineage>
</organism>
<dbReference type="PROSITE" id="PS51999">
    <property type="entry name" value="ZF_GRF"/>
    <property type="match status" value="1"/>
</dbReference>